<dbReference type="Proteomes" id="UP000186168">
    <property type="component" value="Unassembled WGS sequence"/>
</dbReference>
<evidence type="ECO:0000256" key="1">
    <source>
        <dbReference type="SAM" id="Phobius"/>
    </source>
</evidence>
<reference evidence="2 3" key="1">
    <citation type="submission" date="2013-05" db="EMBL/GenBank/DDBJ databases">
        <title>Genome sequence of Streptomyces sparsogenes DSM 40356.</title>
        <authorList>
            <person name="Coyne S."/>
            <person name="Seebeck F.P."/>
        </authorList>
    </citation>
    <scope>NUCLEOTIDE SEQUENCE [LARGE SCALE GENOMIC DNA]</scope>
    <source>
        <strain evidence="2 3">DSM 40356</strain>
    </source>
</reference>
<gene>
    <name evidence="2" type="ORF">SPAR_15191</name>
</gene>
<keyword evidence="1" id="KW-1133">Transmembrane helix</keyword>
<dbReference type="EMBL" id="ASQP01000218">
    <property type="protein sequence ID" value="OMI38605.1"/>
    <property type="molecule type" value="Genomic_DNA"/>
</dbReference>
<dbReference type="RefSeq" id="WP_158080312.1">
    <property type="nucleotide sequence ID" value="NZ_ASQP01000218.1"/>
</dbReference>
<dbReference type="AlphaFoldDB" id="A0A1R1SJY7"/>
<keyword evidence="3" id="KW-1185">Reference proteome</keyword>
<accession>A0A1R1SJY7</accession>
<comment type="caution">
    <text evidence="2">The sequence shown here is derived from an EMBL/GenBank/DDBJ whole genome shotgun (WGS) entry which is preliminary data.</text>
</comment>
<proteinExistence type="predicted"/>
<keyword evidence="1" id="KW-0812">Transmembrane</keyword>
<evidence type="ECO:0000313" key="2">
    <source>
        <dbReference type="EMBL" id="OMI38605.1"/>
    </source>
</evidence>
<evidence type="ECO:0000313" key="3">
    <source>
        <dbReference type="Proteomes" id="UP000186168"/>
    </source>
</evidence>
<name>A0A1R1SJY7_9ACTN</name>
<sequence>MNTAHGEVLGVAAAAAGLAVDRFSEVITWYAIVLAILFVTVVVTFRHRHR</sequence>
<feature type="transmembrane region" description="Helical" evidence="1">
    <location>
        <begin position="27"/>
        <end position="45"/>
    </location>
</feature>
<keyword evidence="1" id="KW-0472">Membrane</keyword>
<dbReference type="GeneID" id="96748799"/>
<dbReference type="STRING" id="67365.GCA_001704635_05976"/>
<protein>
    <submittedName>
        <fullName evidence="2">Uncharacterized protein</fullName>
    </submittedName>
</protein>
<organism evidence="2 3">
    <name type="scientific">Streptomyces sparsogenes DSM 40356</name>
    <dbReference type="NCBI Taxonomy" id="1331668"/>
    <lineage>
        <taxon>Bacteria</taxon>
        <taxon>Bacillati</taxon>
        <taxon>Actinomycetota</taxon>
        <taxon>Actinomycetes</taxon>
        <taxon>Kitasatosporales</taxon>
        <taxon>Streptomycetaceae</taxon>
        <taxon>Streptomyces</taxon>
    </lineage>
</organism>